<dbReference type="InterPro" id="IPR013445">
    <property type="entry name" value="CDP_4_6_deHydtase"/>
</dbReference>
<dbReference type="EC" id="4.2.1.45" evidence="2"/>
<dbReference type="PROSITE" id="PS00061">
    <property type="entry name" value="ADH_SHORT"/>
    <property type="match status" value="1"/>
</dbReference>
<dbReference type="PANTHER" id="PTHR43000">
    <property type="entry name" value="DTDP-D-GLUCOSE 4,6-DEHYDRATASE-RELATED"/>
    <property type="match status" value="1"/>
</dbReference>
<proteinExistence type="predicted"/>
<organism evidence="2 3">
    <name type="scientific">Phaeobacter italicus</name>
    <dbReference type="NCBI Taxonomy" id="481446"/>
    <lineage>
        <taxon>Bacteria</taxon>
        <taxon>Pseudomonadati</taxon>
        <taxon>Pseudomonadota</taxon>
        <taxon>Alphaproteobacteria</taxon>
        <taxon>Rhodobacterales</taxon>
        <taxon>Roseobacteraceae</taxon>
        <taxon>Phaeobacter</taxon>
    </lineage>
</organism>
<dbReference type="EMBL" id="CVRL01000037">
    <property type="protein sequence ID" value="CRL12108.1"/>
    <property type="molecule type" value="Genomic_DNA"/>
</dbReference>
<gene>
    <name evidence="2" type="primary">rfbG</name>
    <name evidence="2" type="ORF">NIT7321_02980</name>
</gene>
<dbReference type="NCBIfam" id="TIGR02622">
    <property type="entry name" value="CDP_4_6_dhtase"/>
    <property type="match status" value="1"/>
</dbReference>
<dbReference type="Gene3D" id="3.40.50.720">
    <property type="entry name" value="NAD(P)-binding Rossmann-like Domain"/>
    <property type="match status" value="1"/>
</dbReference>
<sequence>MSGFWQGKSVLVTGHTGFKGAWLALMLARQGARLRGLALPAETQSLFAAANLQKLIPGDICDLRDRSALIDNYAAYCPDVVFHLAAQPLVRQSYLDPVETWDSNLTGTLNLLELLRVMNRRRRDGAAMTVVVATTDKVYAPVSGSHAFTEDDQLGGHDPYSASKAATELLVASHRASFLERENIRIVTARAGNVIGGGDWADDRIVPDIVRAIAAGQPLHLRFPQSVRPWQHVLDPLAGYMQLAETLAQVEDSSVPDALNFGPDAQAEKSVAELVKAAGSAYPGADLDVICDGPEAAHPVETGRLCLSSTLAQQRLGWQPRWAFEDSVAETMHWYAAVQGGADPREVSEEQIARFEAAA</sequence>
<accession>A0A0H5D5Y9</accession>
<feature type="domain" description="NAD(P)-binding" evidence="1">
    <location>
        <begin position="11"/>
        <end position="331"/>
    </location>
</feature>
<dbReference type="InterPro" id="IPR036291">
    <property type="entry name" value="NAD(P)-bd_dom_sf"/>
</dbReference>
<evidence type="ECO:0000259" key="1">
    <source>
        <dbReference type="Pfam" id="PF16363"/>
    </source>
</evidence>
<dbReference type="RefSeq" id="WP_050673932.1">
    <property type="nucleotide sequence ID" value="NZ_CVRL01000037.1"/>
</dbReference>
<dbReference type="SUPFAM" id="SSF51735">
    <property type="entry name" value="NAD(P)-binding Rossmann-fold domains"/>
    <property type="match status" value="1"/>
</dbReference>
<evidence type="ECO:0000313" key="3">
    <source>
        <dbReference type="Proteomes" id="UP000043764"/>
    </source>
</evidence>
<name>A0A0H5D5Y9_9RHOB</name>
<reference evidence="3" key="1">
    <citation type="submission" date="2015-05" db="EMBL/GenBank/DDBJ databases">
        <authorList>
            <person name="Rodrigo-Torres Lidia"/>
            <person name="Arahal R.David."/>
        </authorList>
    </citation>
    <scope>NUCLEOTIDE SEQUENCE [LARGE SCALE GENOMIC DNA]</scope>
    <source>
        <strain evidence="3">CECT 7321</strain>
    </source>
</reference>
<dbReference type="InterPro" id="IPR016040">
    <property type="entry name" value="NAD(P)-bd_dom"/>
</dbReference>
<dbReference type="Pfam" id="PF16363">
    <property type="entry name" value="GDP_Man_Dehyd"/>
    <property type="match status" value="1"/>
</dbReference>
<dbReference type="GO" id="GO:0047733">
    <property type="term" value="F:CDP-glucose 4,6-dehydratase activity"/>
    <property type="evidence" value="ECO:0007669"/>
    <property type="project" value="UniProtKB-EC"/>
</dbReference>
<dbReference type="InterPro" id="IPR020904">
    <property type="entry name" value="Sc_DH/Rdtase_CS"/>
</dbReference>
<dbReference type="AlphaFoldDB" id="A0A0H5D5Y9"/>
<dbReference type="Gene3D" id="3.90.25.10">
    <property type="entry name" value="UDP-galactose 4-epimerase, domain 1"/>
    <property type="match status" value="1"/>
</dbReference>
<dbReference type="STRING" id="481446.NIT7645_03493"/>
<keyword evidence="3" id="KW-1185">Reference proteome</keyword>
<dbReference type="Proteomes" id="UP000043764">
    <property type="component" value="Unassembled WGS sequence"/>
</dbReference>
<evidence type="ECO:0000313" key="2">
    <source>
        <dbReference type="EMBL" id="CRL12108.1"/>
    </source>
</evidence>
<protein>
    <submittedName>
        <fullName evidence="2">CDP-glucose 4,6-dehydratase</fullName>
        <ecNumber evidence="2">4.2.1.45</ecNumber>
    </submittedName>
</protein>
<keyword evidence="2" id="KW-0456">Lyase</keyword>